<feature type="compositionally biased region" description="Basic residues" evidence="1">
    <location>
        <begin position="444"/>
        <end position="456"/>
    </location>
</feature>
<reference evidence="2 3" key="1">
    <citation type="submission" date="2014-04" db="EMBL/GenBank/DDBJ databases">
        <title>Evolutionary Origins and Diversification of the Mycorrhizal Mutualists.</title>
        <authorList>
            <consortium name="DOE Joint Genome Institute"/>
            <consortium name="Mycorrhizal Genomics Consortium"/>
            <person name="Kohler A."/>
            <person name="Kuo A."/>
            <person name="Nagy L.G."/>
            <person name="Floudas D."/>
            <person name="Copeland A."/>
            <person name="Barry K.W."/>
            <person name="Cichocki N."/>
            <person name="Veneault-Fourrey C."/>
            <person name="LaButti K."/>
            <person name="Lindquist E.A."/>
            <person name="Lipzen A."/>
            <person name="Lundell T."/>
            <person name="Morin E."/>
            <person name="Murat C."/>
            <person name="Riley R."/>
            <person name="Ohm R."/>
            <person name="Sun H."/>
            <person name="Tunlid A."/>
            <person name="Henrissat B."/>
            <person name="Grigoriev I.V."/>
            <person name="Hibbett D.S."/>
            <person name="Martin F."/>
        </authorList>
    </citation>
    <scope>NUCLEOTIDE SEQUENCE [LARGE SCALE GENOMIC DNA]</scope>
    <source>
        <strain evidence="2 3">Koide BX008</strain>
    </source>
</reference>
<feature type="compositionally biased region" description="Basic and acidic residues" evidence="1">
    <location>
        <begin position="364"/>
        <end position="381"/>
    </location>
</feature>
<dbReference type="AlphaFoldDB" id="A0A0C2XJM3"/>
<dbReference type="HOGENOM" id="CLU_499618_0_0_1"/>
<feature type="compositionally biased region" description="Basic and acidic residues" evidence="1">
    <location>
        <begin position="461"/>
        <end position="478"/>
    </location>
</feature>
<dbReference type="EMBL" id="KN818225">
    <property type="protein sequence ID" value="KIL69681.1"/>
    <property type="molecule type" value="Genomic_DNA"/>
</dbReference>
<feature type="compositionally biased region" description="Basic and acidic residues" evidence="1">
    <location>
        <begin position="430"/>
        <end position="443"/>
    </location>
</feature>
<feature type="compositionally biased region" description="Basic and acidic residues" evidence="1">
    <location>
        <begin position="396"/>
        <end position="420"/>
    </location>
</feature>
<proteinExistence type="predicted"/>
<feature type="compositionally biased region" description="Basic and acidic residues" evidence="1">
    <location>
        <begin position="82"/>
        <end position="96"/>
    </location>
</feature>
<feature type="compositionally biased region" description="Basic and acidic residues" evidence="1">
    <location>
        <begin position="144"/>
        <end position="355"/>
    </location>
</feature>
<feature type="region of interest" description="Disordered" evidence="1">
    <location>
        <begin position="501"/>
        <end position="545"/>
    </location>
</feature>
<protein>
    <submittedName>
        <fullName evidence="2">Uncharacterized protein</fullName>
    </submittedName>
</protein>
<evidence type="ECO:0000313" key="3">
    <source>
        <dbReference type="Proteomes" id="UP000054549"/>
    </source>
</evidence>
<evidence type="ECO:0000313" key="2">
    <source>
        <dbReference type="EMBL" id="KIL69681.1"/>
    </source>
</evidence>
<feature type="compositionally biased region" description="Low complexity" evidence="1">
    <location>
        <begin position="134"/>
        <end position="143"/>
    </location>
</feature>
<dbReference type="STRING" id="946122.A0A0C2XJM3"/>
<sequence>MNNPNRTVNDSQSGTNKLNATWTAASQYEQSRYHRSASGYPSGPEYVSSSRKHEKQLSSSRDPRMHTEATDNQPYPPPPQTRHRDSAYPGPTHDRSAQTPLTSSKKYDPSVYRPTIPPEDTAHSQAPKYEQWIPPSQHSPSSQQDRHNKEREKREREREKEKERQRVKGEHRHERREPTDTRERHKRKQEEGESDWDKDRERRERERHRERDYEKVRDQDRQRPREEYAATRREKSEKENVERMEREQRKYMEMVQQRAEEKETAREREREKRRQERERERERERHKQRKDEERADERISKTDVERDKEKERKRERREREHRREVESGRESERDPDRRRRKGDLEQGKERPKKLVEVPVASYDGTRREVELEEFRRMQDVARRHKAGVIDGGPVSRDQEAERSRYATKDLSGARRKDYEKVQNLGDESEADRVRHSDKENVVRREHRTHEKAKRSGASRSNAERGTDSEREHPSHRDVAFSNTYLREAVLPGAVAPETAVAPFSKSSAAHHLRDDKGPLVTQPHRDESSYPHSPHIRGTKADTSK</sequence>
<dbReference type="Proteomes" id="UP000054549">
    <property type="component" value="Unassembled WGS sequence"/>
</dbReference>
<name>A0A0C2XJM3_AMAMK</name>
<dbReference type="InParanoid" id="A0A0C2XJM3"/>
<dbReference type="OrthoDB" id="10671341at2759"/>
<gene>
    <name evidence="2" type="ORF">M378DRAFT_695167</name>
</gene>
<keyword evidence="3" id="KW-1185">Reference proteome</keyword>
<accession>A0A0C2XJM3</accession>
<organism evidence="2 3">
    <name type="scientific">Amanita muscaria (strain Koide BX008)</name>
    <dbReference type="NCBI Taxonomy" id="946122"/>
    <lineage>
        <taxon>Eukaryota</taxon>
        <taxon>Fungi</taxon>
        <taxon>Dikarya</taxon>
        <taxon>Basidiomycota</taxon>
        <taxon>Agaricomycotina</taxon>
        <taxon>Agaricomycetes</taxon>
        <taxon>Agaricomycetidae</taxon>
        <taxon>Agaricales</taxon>
        <taxon>Pluteineae</taxon>
        <taxon>Amanitaceae</taxon>
        <taxon>Amanita</taxon>
    </lineage>
</organism>
<feature type="compositionally biased region" description="Basic and acidic residues" evidence="1">
    <location>
        <begin position="511"/>
        <end position="529"/>
    </location>
</feature>
<feature type="compositionally biased region" description="Polar residues" evidence="1">
    <location>
        <begin position="1"/>
        <end position="30"/>
    </location>
</feature>
<evidence type="ECO:0000256" key="1">
    <source>
        <dbReference type="SAM" id="MobiDB-lite"/>
    </source>
</evidence>
<feature type="region of interest" description="Disordered" evidence="1">
    <location>
        <begin position="1"/>
        <end position="480"/>
    </location>
</feature>